<organism evidence="1 2">
    <name type="scientific">Fibrobacter succinogenes</name>
    <name type="common">Bacteroides succinogenes</name>
    <dbReference type="NCBI Taxonomy" id="833"/>
    <lineage>
        <taxon>Bacteria</taxon>
        <taxon>Pseudomonadati</taxon>
        <taxon>Fibrobacterota</taxon>
        <taxon>Fibrobacteria</taxon>
        <taxon>Fibrobacterales</taxon>
        <taxon>Fibrobacteraceae</taxon>
        <taxon>Fibrobacter</taxon>
    </lineage>
</organism>
<dbReference type="RefSeq" id="WP_109573098.1">
    <property type="nucleotide sequence ID" value="NZ_UHJL01000003.1"/>
</dbReference>
<accession>A0A380S604</accession>
<protein>
    <submittedName>
        <fullName evidence="1">SIR2-like domain-containing protein</fullName>
    </submittedName>
</protein>
<proteinExistence type="predicted"/>
<evidence type="ECO:0000313" key="2">
    <source>
        <dbReference type="Proteomes" id="UP000255423"/>
    </source>
</evidence>
<dbReference type="Proteomes" id="UP000255423">
    <property type="component" value="Unassembled WGS sequence"/>
</dbReference>
<evidence type="ECO:0000313" key="1">
    <source>
        <dbReference type="EMBL" id="SUQ24667.1"/>
    </source>
</evidence>
<gene>
    <name evidence="1" type="ORF">SAMN05661053_2079</name>
</gene>
<name>A0A380S604_FIBSU</name>
<dbReference type="AlphaFoldDB" id="A0A380S604"/>
<sequence>MMQSNCYRRIFVLGSGFSKSFSPQMPTLRDLNELIPFGIPDEFPHFRDYCKRFLTLCNGDSDYLGIEPLATSILSAQIFPGERERLYHASLRFELLRFIASVIRRDNDVLDESAAAILKKFLVSCENDSASGSRETLLLSFNYDTLIETAIAKDKELSEQVSVDYGVKIDPADRSAKRGKSNRTIDLIKLHGSLNWFPVKGASDELDLKNVCEVEPQDRSFPIYCEDTPIFIPMAHAKESFLRGSLFNLLWSKADYYLKNAEEIYFIGYGFPKTDINNLEFLLRHRDRFKKVVVFEHDGSHDLQRLQKLLGESLVESCDAKEFLEKLK</sequence>
<reference evidence="1 2" key="1">
    <citation type="submission" date="2017-08" db="EMBL/GenBank/DDBJ databases">
        <authorList>
            <person name="de Groot N.N."/>
        </authorList>
    </citation>
    <scope>NUCLEOTIDE SEQUENCE [LARGE SCALE GENOMIC DNA]</scope>
    <source>
        <strain evidence="1 2">HM2</strain>
    </source>
</reference>
<dbReference type="EMBL" id="UHJL01000003">
    <property type="protein sequence ID" value="SUQ24667.1"/>
    <property type="molecule type" value="Genomic_DNA"/>
</dbReference>